<reference evidence="1 2" key="1">
    <citation type="submission" date="2015-01" db="EMBL/GenBank/DDBJ databases">
        <title>Genome of allotetraploid Gossypium barbadense reveals genomic plasticity and fiber elongation in cotton evolution.</title>
        <authorList>
            <person name="Chen X."/>
            <person name="Liu X."/>
            <person name="Zhao B."/>
            <person name="Zheng H."/>
            <person name="Hu Y."/>
            <person name="Lu G."/>
            <person name="Yang C."/>
            <person name="Chen J."/>
            <person name="Shan C."/>
            <person name="Zhang L."/>
            <person name="Zhou Y."/>
            <person name="Wang L."/>
            <person name="Guo W."/>
            <person name="Bai Y."/>
            <person name="Ruan J."/>
            <person name="Shangguan X."/>
            <person name="Mao Y."/>
            <person name="Jiang J."/>
            <person name="Zhu Y."/>
            <person name="Lei J."/>
            <person name="Kang H."/>
            <person name="Chen S."/>
            <person name="He X."/>
            <person name="Wang R."/>
            <person name="Wang Y."/>
            <person name="Chen J."/>
            <person name="Wang L."/>
            <person name="Yu S."/>
            <person name="Wang B."/>
            <person name="Wei J."/>
            <person name="Song S."/>
            <person name="Lu X."/>
            <person name="Gao Z."/>
            <person name="Gu W."/>
            <person name="Deng X."/>
            <person name="Ma D."/>
            <person name="Wang S."/>
            <person name="Liang W."/>
            <person name="Fang L."/>
            <person name="Cai C."/>
            <person name="Zhu X."/>
            <person name="Zhou B."/>
            <person name="Zhang Y."/>
            <person name="Chen Z."/>
            <person name="Xu S."/>
            <person name="Zhu R."/>
            <person name="Wang S."/>
            <person name="Zhang T."/>
            <person name="Zhao G."/>
        </authorList>
    </citation>
    <scope>NUCLEOTIDE SEQUENCE [LARGE SCALE GENOMIC DNA]</scope>
    <source>
        <strain evidence="2">cv. Xinhai21</strain>
        <tissue evidence="1">Leaf</tissue>
    </source>
</reference>
<proteinExistence type="predicted"/>
<dbReference type="EMBL" id="KZ665531">
    <property type="protein sequence ID" value="PPR99177.1"/>
    <property type="molecule type" value="Genomic_DNA"/>
</dbReference>
<organism evidence="1 2">
    <name type="scientific">Gossypium barbadense</name>
    <name type="common">Sea Island cotton</name>
    <name type="synonym">Hibiscus barbadensis</name>
    <dbReference type="NCBI Taxonomy" id="3634"/>
    <lineage>
        <taxon>Eukaryota</taxon>
        <taxon>Viridiplantae</taxon>
        <taxon>Streptophyta</taxon>
        <taxon>Embryophyta</taxon>
        <taxon>Tracheophyta</taxon>
        <taxon>Spermatophyta</taxon>
        <taxon>Magnoliopsida</taxon>
        <taxon>eudicotyledons</taxon>
        <taxon>Gunneridae</taxon>
        <taxon>Pentapetalae</taxon>
        <taxon>rosids</taxon>
        <taxon>malvids</taxon>
        <taxon>Malvales</taxon>
        <taxon>Malvaceae</taxon>
        <taxon>Malvoideae</taxon>
        <taxon>Gossypium</taxon>
    </lineage>
</organism>
<sequence>MGRALAESALEFESSNYGMVSAKESLVKEMEPYFTWFVFSLETNQPLKENDTSKDLFKRYFLTCRLLSCGYRTPSFESSVVLHHFGLNLWPYVSQNRVRYKRPQDSLFQTRVVVGLRT</sequence>
<protein>
    <submittedName>
        <fullName evidence="1">Uncharacterized protein</fullName>
    </submittedName>
</protein>
<name>A0A2P5X760_GOSBA</name>
<evidence type="ECO:0000313" key="1">
    <source>
        <dbReference type="EMBL" id="PPR99177.1"/>
    </source>
</evidence>
<dbReference type="Proteomes" id="UP000239757">
    <property type="component" value="Unassembled WGS sequence"/>
</dbReference>
<accession>A0A2P5X760</accession>
<evidence type="ECO:0000313" key="2">
    <source>
        <dbReference type="Proteomes" id="UP000239757"/>
    </source>
</evidence>
<dbReference type="AlphaFoldDB" id="A0A2P5X760"/>
<gene>
    <name evidence="1" type="ORF">GOBAR_AA21497</name>
</gene>